<organism evidence="3 4">
    <name type="scientific">Nitrospira tepida</name>
    <dbReference type="NCBI Taxonomy" id="2973512"/>
    <lineage>
        <taxon>Bacteria</taxon>
        <taxon>Pseudomonadati</taxon>
        <taxon>Nitrospirota</taxon>
        <taxon>Nitrospiria</taxon>
        <taxon>Nitrospirales</taxon>
        <taxon>Nitrospiraceae</taxon>
        <taxon>Nitrospira</taxon>
    </lineage>
</organism>
<dbReference type="Gene3D" id="3.30.420.10">
    <property type="entry name" value="Ribonuclease H-like superfamily/Ribonuclease H"/>
    <property type="match status" value="1"/>
</dbReference>
<dbReference type="RefSeq" id="WP_289271474.1">
    <property type="nucleotide sequence ID" value="NZ_OX365700.1"/>
</dbReference>
<evidence type="ECO:0000313" key="4">
    <source>
        <dbReference type="Proteomes" id="UP001179121"/>
    </source>
</evidence>
<dbReference type="InterPro" id="IPR012337">
    <property type="entry name" value="RNaseH-like_sf"/>
</dbReference>
<dbReference type="GO" id="GO:0015074">
    <property type="term" value="P:DNA integration"/>
    <property type="evidence" value="ECO:0007669"/>
    <property type="project" value="InterPro"/>
</dbReference>
<feature type="domain" description="Integrase catalytic" evidence="2">
    <location>
        <begin position="97"/>
        <end position="281"/>
    </location>
</feature>
<dbReference type="InterPro" id="IPR036397">
    <property type="entry name" value="RNaseH_sf"/>
</dbReference>
<dbReference type="Proteomes" id="UP001179121">
    <property type="component" value="Chromosome"/>
</dbReference>
<accession>A0AA86N424</accession>
<keyword evidence="4" id="KW-1185">Reference proteome</keyword>
<dbReference type="InterPro" id="IPR001584">
    <property type="entry name" value="Integrase_cat-core"/>
</dbReference>
<feature type="region of interest" description="Disordered" evidence="1">
    <location>
        <begin position="323"/>
        <end position="363"/>
    </location>
</feature>
<dbReference type="GO" id="GO:0003676">
    <property type="term" value="F:nucleic acid binding"/>
    <property type="evidence" value="ECO:0007669"/>
    <property type="project" value="InterPro"/>
</dbReference>
<name>A0AA86N424_9BACT</name>
<sequence length="363" mass="41828">MTADREPVIRLLAEIWAASGYLCGQRLKAALPHWLPWLTRRTAVTPAVEAQLRRISARQIDRRLRDRKRRLKRRLYGTTRPGSLLKQQIPIKTEHWDVRTPGYLEIDLVSHAGASAAGEFLHTVDGVDIHTTWVERQAVMGKSRHGVVQAMTTIESQLPFPLRGVDSDNGSEFIHDHLLAWCQQRPVGRQVQFTRSRPYKKDDNAHVEQKNWTHVRKLVGWERYDTEAARTALNALYADLRLFQNLFQPAMKLVRKVRVGSRLIRRYEAPQTPFERVRACADADPQKVAALEQVLKTTDPFALSQRIDRHLERLWALATRATRTPREAAPRPPQLRASTPWRGWTFSPRVQRQTPALPRTGRS</sequence>
<dbReference type="AlphaFoldDB" id="A0AA86N424"/>
<reference evidence="3" key="1">
    <citation type="submission" date="2022-10" db="EMBL/GenBank/DDBJ databases">
        <authorList>
            <person name="Koch H."/>
        </authorList>
    </citation>
    <scope>NUCLEOTIDE SEQUENCE</scope>
    <source>
        <strain evidence="3">DNF</strain>
    </source>
</reference>
<protein>
    <recommendedName>
        <fullName evidence="2">Integrase catalytic domain-containing protein</fullName>
    </recommendedName>
</protein>
<evidence type="ECO:0000313" key="3">
    <source>
        <dbReference type="EMBL" id="CAI4034055.1"/>
    </source>
</evidence>
<gene>
    <name evidence="3" type="ORF">DNFV4_04499</name>
</gene>
<evidence type="ECO:0000259" key="2">
    <source>
        <dbReference type="PROSITE" id="PS50994"/>
    </source>
</evidence>
<evidence type="ECO:0000256" key="1">
    <source>
        <dbReference type="SAM" id="MobiDB-lite"/>
    </source>
</evidence>
<proteinExistence type="predicted"/>
<dbReference type="KEGG" id="nti:DNFV4_04499"/>
<dbReference type="SUPFAM" id="SSF53098">
    <property type="entry name" value="Ribonuclease H-like"/>
    <property type="match status" value="1"/>
</dbReference>
<dbReference type="PROSITE" id="PS50994">
    <property type="entry name" value="INTEGRASE"/>
    <property type="match status" value="1"/>
</dbReference>
<dbReference type="EMBL" id="OX365700">
    <property type="protein sequence ID" value="CAI4034055.1"/>
    <property type="molecule type" value="Genomic_DNA"/>
</dbReference>